<name>A0A2C9CX79_9CAUD</name>
<dbReference type="PROSITE" id="PS00191">
    <property type="entry name" value="CYTOCHROME_B5_1"/>
    <property type="match status" value="1"/>
</dbReference>
<dbReference type="Proteomes" id="UP000240931">
    <property type="component" value="Segment"/>
</dbReference>
<reference evidence="2 4" key="3">
    <citation type="submission" date="2019-06" db="EMBL/GenBank/DDBJ databases">
        <authorList>
            <person name="Bower L."/>
            <person name="Leinonen R."/>
        </authorList>
    </citation>
    <scope>NUCLEOTIDE SEQUENCE [LARGE SCALE GENOMIC DNA]</scope>
</reference>
<organism evidence="1 3">
    <name type="scientific">Yersinia phage fHe-Yen9-04</name>
    <dbReference type="NCBI Taxonomy" id="2052742"/>
    <lineage>
        <taxon>Viruses</taxon>
        <taxon>Duplodnaviria</taxon>
        <taxon>Heunggongvirae</taxon>
        <taxon>Uroviricota</taxon>
        <taxon>Caudoviricetes</taxon>
        <taxon>Eneladusvirus</taxon>
        <taxon>Eneladusvirus Yen904</taxon>
    </lineage>
</organism>
<proteinExistence type="predicted"/>
<gene>
    <name evidence="1" type="primary">g143</name>
</gene>
<evidence type="ECO:0000313" key="4">
    <source>
        <dbReference type="Proteomes" id="UP000317227"/>
    </source>
</evidence>
<dbReference type="GO" id="GO:0020037">
    <property type="term" value="F:heme binding"/>
    <property type="evidence" value="ECO:0007669"/>
    <property type="project" value="InterPro"/>
</dbReference>
<evidence type="ECO:0000313" key="2">
    <source>
        <dbReference type="EMBL" id="VUE36189.1"/>
    </source>
</evidence>
<accession>A0A2C9CX79</accession>
<dbReference type="InterPro" id="IPR018506">
    <property type="entry name" value="Cyt_B5_heme-BS"/>
</dbReference>
<reference evidence="1" key="2">
    <citation type="submission" date="2017-10" db="EMBL/GenBank/DDBJ databases">
        <authorList>
            <person name="Banno H."/>
            <person name="Chua N.-H."/>
        </authorList>
    </citation>
    <scope>NUCLEOTIDE SEQUENCE [LARGE SCALE GENOMIC DNA]</scope>
</reference>
<reference evidence="3" key="1">
    <citation type="submission" date="2017-10" db="EMBL/GenBank/DDBJ databases">
        <authorList>
            <person name="Skurnik M."/>
        </authorList>
    </citation>
    <scope>NUCLEOTIDE SEQUENCE [LARGE SCALE GENOMIC DNA]</scope>
</reference>
<sequence length="166" mass="19568">MIKKRKNNKSSRDEPYLIAYILRGSTSSLLNYITSHPGGMDAARKDIIKIKYLFSKCHLVIQNLVRKMVTKFESFEIKQNTWCFDDVLIEYTIKDNDTGYWFFCEDIKGNAEIKIAENGILSNNKIEHTMFVYAIKSVEYIKNNIVQIIKDQKTEQMKQQYIEVYK</sequence>
<dbReference type="EMBL" id="LR596615">
    <property type="protein sequence ID" value="VUE36189.1"/>
    <property type="molecule type" value="Genomic_DNA"/>
</dbReference>
<evidence type="ECO:0000313" key="1">
    <source>
        <dbReference type="EMBL" id="SOK58420.1"/>
    </source>
</evidence>
<protein>
    <submittedName>
        <fullName evidence="1">Uncharacterized protein</fullName>
    </submittedName>
</protein>
<dbReference type="OrthoDB" id="26391at10239"/>
<dbReference type="KEGG" id="vg:40100561"/>
<evidence type="ECO:0000313" key="3">
    <source>
        <dbReference type="Proteomes" id="UP000240931"/>
    </source>
</evidence>
<keyword evidence="3" id="KW-1185">Reference proteome</keyword>
<dbReference type="EMBL" id="LT960551">
    <property type="protein sequence ID" value="SOK58420.1"/>
    <property type="molecule type" value="Genomic_DNA"/>
</dbReference>
<dbReference type="RefSeq" id="YP_009623753.1">
    <property type="nucleotide sequence ID" value="NC_042116.1"/>
</dbReference>
<dbReference type="GeneID" id="40100561"/>
<dbReference type="Proteomes" id="UP000317227">
    <property type="component" value="Segment"/>
</dbReference>